<dbReference type="GO" id="GO:0016491">
    <property type="term" value="F:oxidoreductase activity"/>
    <property type="evidence" value="ECO:0007669"/>
    <property type="project" value="UniProtKB-ARBA"/>
</dbReference>
<reference evidence="2" key="1">
    <citation type="submission" date="2022-03" db="EMBL/GenBank/DDBJ databases">
        <title>Complete genome sequence of Caldinitratiruptor microaerophilus.</title>
        <authorList>
            <person name="Mukaiyama R."/>
            <person name="Nishiyama T."/>
            <person name="Ueda K."/>
        </authorList>
    </citation>
    <scope>NUCLEOTIDE SEQUENCE</scope>
    <source>
        <strain evidence="2">JCM 16183</strain>
    </source>
</reference>
<dbReference type="PANTHER" id="PTHR30296">
    <property type="entry name" value="UNCHARACTERIZED PROTEIN YKGE"/>
    <property type="match status" value="1"/>
</dbReference>
<dbReference type="PANTHER" id="PTHR30296:SF0">
    <property type="entry name" value="LACTATE UTILIZATION PROTEIN A"/>
    <property type="match status" value="1"/>
</dbReference>
<dbReference type="KEGG" id="cmic:caldi_07940"/>
<evidence type="ECO:0000313" key="3">
    <source>
        <dbReference type="Proteomes" id="UP001163687"/>
    </source>
</evidence>
<dbReference type="GO" id="GO:0005829">
    <property type="term" value="C:cytosol"/>
    <property type="evidence" value="ECO:0007669"/>
    <property type="project" value="TreeGrafter"/>
</dbReference>
<name>A0AA35G8X7_9FIRM</name>
<evidence type="ECO:0000259" key="1">
    <source>
        <dbReference type="Pfam" id="PF02754"/>
    </source>
</evidence>
<keyword evidence="3" id="KW-1185">Reference proteome</keyword>
<evidence type="ECO:0000313" key="2">
    <source>
        <dbReference type="EMBL" id="BDG59704.1"/>
    </source>
</evidence>
<dbReference type="InterPro" id="IPR004017">
    <property type="entry name" value="Cys_rich_dom"/>
</dbReference>
<feature type="domain" description="Cysteine-rich" evidence="1">
    <location>
        <begin position="133"/>
        <end position="216"/>
    </location>
</feature>
<organism evidence="2 3">
    <name type="scientific">Caldinitratiruptor microaerophilus</name>
    <dbReference type="NCBI Taxonomy" id="671077"/>
    <lineage>
        <taxon>Bacteria</taxon>
        <taxon>Bacillati</taxon>
        <taxon>Bacillota</taxon>
        <taxon>Clostridia</taxon>
        <taxon>Eubacteriales</taxon>
        <taxon>Symbiobacteriaceae</taxon>
        <taxon>Caldinitratiruptor</taxon>
    </lineage>
</organism>
<dbReference type="Proteomes" id="UP001163687">
    <property type="component" value="Chromosome"/>
</dbReference>
<dbReference type="EMBL" id="AP025628">
    <property type="protein sequence ID" value="BDG59704.1"/>
    <property type="molecule type" value="Genomic_DNA"/>
</dbReference>
<dbReference type="Pfam" id="PF02754">
    <property type="entry name" value="CCG"/>
    <property type="match status" value="2"/>
</dbReference>
<protein>
    <submittedName>
        <fullName evidence="2">Lactate utilization protein A</fullName>
    </submittedName>
</protein>
<feature type="domain" description="Cysteine-rich" evidence="1">
    <location>
        <begin position="3"/>
        <end position="83"/>
    </location>
</feature>
<gene>
    <name evidence="2" type="primary">lutA</name>
    <name evidence="2" type="ORF">caldi_07940</name>
</gene>
<proteinExistence type="predicted"/>
<dbReference type="AlphaFoldDB" id="A0AA35G8X7"/>
<sequence length="242" mass="26722">MRVALFITCLGDLFFPRAGMAVVKLLEHLGVEVTFPEGQTCCGQPQWNSGYPEAAAALARHFLDVFDGADYIVSPSGSCASMVQHYYPEIFRDDPARLDRTRQISGRIYEFTQFLVEVLGVEDLGARYPARATYHQSCHMTRLLGVEEPPLRLLRNVRDLELVPLEHPELCCGFGGTFSVKSPEVSVAMADEKLDDVTRTGADLLVGADPSCLLHLAGRAHRRRLPLKIMHVAEVLAEGVGL</sequence>
<accession>A0AA35G8X7</accession>